<reference evidence="4" key="3">
    <citation type="journal article" date="2019" name="Int. J. Syst. Evol. Microbiol.">
        <title>The Global Catalogue of Microorganisms (GCM) 10K type strain sequencing project: providing services to taxonomists for standard genome sequencing and annotation.</title>
        <authorList>
            <consortium name="The Broad Institute Genomics Platform"/>
            <consortium name="The Broad Institute Genome Sequencing Center for Infectious Disease"/>
            <person name="Wu L."/>
            <person name="Ma J."/>
        </authorList>
    </citation>
    <scope>NUCLEOTIDE SEQUENCE [LARGE SCALE GENOMIC DNA]</scope>
    <source>
        <strain evidence="4">CGMCC 1.11013</strain>
    </source>
</reference>
<evidence type="ECO:0000313" key="1">
    <source>
        <dbReference type="EMBL" id="GGD94898.1"/>
    </source>
</evidence>
<accession>A0A069NU27</accession>
<keyword evidence="4" id="KW-1185">Reference proteome</keyword>
<dbReference type="Proteomes" id="UP000597138">
    <property type="component" value="Unassembled WGS sequence"/>
</dbReference>
<dbReference type="Proteomes" id="UP000027439">
    <property type="component" value="Unassembled WGS sequence"/>
</dbReference>
<dbReference type="EMBL" id="BMEG01000014">
    <property type="protein sequence ID" value="GGD94898.1"/>
    <property type="molecule type" value="Genomic_DNA"/>
</dbReference>
<dbReference type="EMBL" id="JFHE01000024">
    <property type="protein sequence ID" value="KDR31114.1"/>
    <property type="molecule type" value="Genomic_DNA"/>
</dbReference>
<dbReference type="AlphaFoldDB" id="A0A069NU27"/>
<dbReference type="eggNOG" id="ENOG5030MZG">
    <property type="taxonomic scope" value="Bacteria"/>
</dbReference>
<reference evidence="2 3" key="2">
    <citation type="submission" date="2014-03" db="EMBL/GenBank/DDBJ databases">
        <title>Draft Genome Sequences of Four Burkholderia Strains.</title>
        <authorList>
            <person name="Liu X.Y."/>
            <person name="Li C.X."/>
            <person name="Xu J.H."/>
        </authorList>
    </citation>
    <scope>NUCLEOTIDE SEQUENCE [LARGE SCALE GENOMIC DNA]</scope>
    <source>
        <strain evidence="2 3">R27</strain>
    </source>
</reference>
<sequence length="90" mass="9961">MEADFDVRYNGWALTPIVVDEGDSYTAMVIVAPPDGESRASGALGQFPCALSARQYALAYGMAEVDHREPPMPDWPMRIAVPRVRHRSRA</sequence>
<comment type="caution">
    <text evidence="2">The sequence shown here is derived from an EMBL/GenBank/DDBJ whole genome shotgun (WGS) entry which is preliminary data.</text>
</comment>
<organism evidence="2 3">
    <name type="scientific">Caballeronia grimmiae</name>
    <dbReference type="NCBI Taxonomy" id="1071679"/>
    <lineage>
        <taxon>Bacteria</taxon>
        <taxon>Pseudomonadati</taxon>
        <taxon>Pseudomonadota</taxon>
        <taxon>Betaproteobacteria</taxon>
        <taxon>Burkholderiales</taxon>
        <taxon>Burkholderiaceae</taxon>
        <taxon>Caballeronia</taxon>
    </lineage>
</organism>
<evidence type="ECO:0000313" key="4">
    <source>
        <dbReference type="Proteomes" id="UP000597138"/>
    </source>
</evidence>
<reference evidence="1" key="4">
    <citation type="submission" date="2024-05" db="EMBL/GenBank/DDBJ databases">
        <authorList>
            <person name="Sun Q."/>
            <person name="Zhou Y."/>
        </authorList>
    </citation>
    <scope>NUCLEOTIDE SEQUENCE</scope>
    <source>
        <strain evidence="1">CGMCC 1.11013</strain>
    </source>
</reference>
<gene>
    <name evidence="2" type="ORF">BG57_13945</name>
    <name evidence="1" type="ORF">GCM10010985_56990</name>
</gene>
<evidence type="ECO:0000313" key="2">
    <source>
        <dbReference type="EMBL" id="KDR31114.1"/>
    </source>
</evidence>
<name>A0A069NU27_9BURK</name>
<evidence type="ECO:0000313" key="3">
    <source>
        <dbReference type="Proteomes" id="UP000027439"/>
    </source>
</evidence>
<reference evidence="1" key="1">
    <citation type="journal article" date="2014" name="Int. J. Syst. Evol. Microbiol.">
        <title>Complete genome of a new Firmicutes species belonging to the dominant human colonic microbiota ('Ruminococcus bicirculans') reveals two chromosomes and a selective capacity to utilize plant glucans.</title>
        <authorList>
            <consortium name="NISC Comparative Sequencing Program"/>
            <person name="Wegmann U."/>
            <person name="Louis P."/>
            <person name="Goesmann A."/>
            <person name="Henrissat B."/>
            <person name="Duncan S.H."/>
            <person name="Flint H.J."/>
        </authorList>
    </citation>
    <scope>NUCLEOTIDE SEQUENCE</scope>
    <source>
        <strain evidence="1">CGMCC 1.11013</strain>
    </source>
</reference>
<proteinExistence type="predicted"/>
<protein>
    <submittedName>
        <fullName evidence="2">Uncharacterized protein</fullName>
    </submittedName>
</protein>